<proteinExistence type="predicted"/>
<sequence>MASSGHHVAADAKHLRVLLPFSCDSLVRGAGPCRFAPRDGRNSAPHPPRRRIPDELAKEIGAGVDGPGEVRVVGLSGGKVKVWCVEVGKDGDGAFLGRGWPEFAAAQGVGAGWLLVLRHQGGGVLTVKAFDSSGCIKGLGTPPAEAMASNKDASHRLQFVSVLRSDFMEKMLIPAKFVQHYIPVEHLDNRMAIVIGPLGKTCRVELEMNRPDLFFTAGWSQFLESHDITEADALLLRYEGNMVFTVKVFGPNGCQIERKNKGIRMQQVSILPDIGKQQETPSESIRKSKSNKGRPIKEVQKKLKRSVASYEIGPPSWIKKEINTVTLKRKLLSTKGTLTKSFCDAIGLRKPSTITLKTSMDSAKSWQVGGIPCNNNSYIITRGWMVFCEENSLKEGDICTFNIIETTLWHVVIRRNNKEKRNQFCSSLSLAFCHAIGLWDPCTITLKTSMSSTRSWQVRIVPYENRCHLGGPNWRSKAPDVAVLSWNVQGTGDVPVNSEALMTKS</sequence>
<dbReference type="GO" id="GO:0005634">
    <property type="term" value="C:nucleus"/>
    <property type="evidence" value="ECO:0007669"/>
    <property type="project" value="UniProtKB-SubCell"/>
</dbReference>
<dbReference type="PANTHER" id="PTHR31674:SF86">
    <property type="entry name" value="B3 DOMAIN-CONTAINING PROTEIN OS04G0347400-RELATED"/>
    <property type="match status" value="1"/>
</dbReference>
<dbReference type="EMBL" id="CP144751">
    <property type="protein sequence ID" value="WVZ84946.1"/>
    <property type="molecule type" value="Genomic_DNA"/>
</dbReference>
<feature type="domain" description="TF-B3" evidence="7">
    <location>
        <begin position="156"/>
        <end position="252"/>
    </location>
</feature>
<evidence type="ECO:0000256" key="6">
    <source>
        <dbReference type="SAM" id="MobiDB-lite"/>
    </source>
</evidence>
<evidence type="ECO:0000256" key="3">
    <source>
        <dbReference type="ARBA" id="ARBA00023125"/>
    </source>
</evidence>
<dbReference type="PANTHER" id="PTHR31674">
    <property type="entry name" value="B3 DOMAIN-CONTAINING PROTEIN REM-LIKE 3-RELATED"/>
    <property type="match status" value="1"/>
</dbReference>
<protein>
    <recommendedName>
        <fullName evidence="7">TF-B3 domain-containing protein</fullName>
    </recommendedName>
</protein>
<evidence type="ECO:0000256" key="5">
    <source>
        <dbReference type="ARBA" id="ARBA00023242"/>
    </source>
</evidence>
<gene>
    <name evidence="8" type="ORF">U9M48_031913</name>
</gene>
<dbReference type="SMART" id="SM01019">
    <property type="entry name" value="B3"/>
    <property type="match status" value="3"/>
</dbReference>
<keyword evidence="9" id="KW-1185">Reference proteome</keyword>
<reference evidence="8 9" key="1">
    <citation type="submission" date="2024-02" db="EMBL/GenBank/DDBJ databases">
        <title>High-quality chromosome-scale genome assembly of Pensacola bahiagrass (Paspalum notatum Flugge var. saurae).</title>
        <authorList>
            <person name="Vega J.M."/>
            <person name="Podio M."/>
            <person name="Orjuela J."/>
            <person name="Siena L.A."/>
            <person name="Pessino S.C."/>
            <person name="Combes M.C."/>
            <person name="Mariac C."/>
            <person name="Albertini E."/>
            <person name="Pupilli F."/>
            <person name="Ortiz J.P.A."/>
            <person name="Leblanc O."/>
        </authorList>
    </citation>
    <scope>NUCLEOTIDE SEQUENCE [LARGE SCALE GENOMIC DNA]</scope>
    <source>
        <strain evidence="8">R1</strain>
        <tissue evidence="8">Leaf</tissue>
    </source>
</reference>
<keyword evidence="5" id="KW-0539">Nucleus</keyword>
<accession>A0AAQ3U427</accession>
<feature type="domain" description="TF-B3" evidence="7">
    <location>
        <begin position="35"/>
        <end position="133"/>
    </location>
</feature>
<dbReference type="CDD" id="cd10017">
    <property type="entry name" value="B3_DNA"/>
    <property type="match status" value="3"/>
</dbReference>
<keyword evidence="3" id="KW-0238">DNA-binding</keyword>
<evidence type="ECO:0000256" key="1">
    <source>
        <dbReference type="ARBA" id="ARBA00004123"/>
    </source>
</evidence>
<name>A0AAQ3U427_PASNO</name>
<feature type="region of interest" description="Disordered" evidence="6">
    <location>
        <begin position="275"/>
        <end position="295"/>
    </location>
</feature>
<keyword evidence="2" id="KW-0805">Transcription regulation</keyword>
<feature type="domain" description="TF-B3" evidence="7">
    <location>
        <begin position="338"/>
        <end position="417"/>
    </location>
</feature>
<dbReference type="PROSITE" id="PS50863">
    <property type="entry name" value="B3"/>
    <property type="match status" value="3"/>
</dbReference>
<evidence type="ECO:0000313" key="8">
    <source>
        <dbReference type="EMBL" id="WVZ84946.1"/>
    </source>
</evidence>
<keyword evidence="4" id="KW-0804">Transcription</keyword>
<organism evidence="8 9">
    <name type="scientific">Paspalum notatum var. saurae</name>
    <dbReference type="NCBI Taxonomy" id="547442"/>
    <lineage>
        <taxon>Eukaryota</taxon>
        <taxon>Viridiplantae</taxon>
        <taxon>Streptophyta</taxon>
        <taxon>Embryophyta</taxon>
        <taxon>Tracheophyta</taxon>
        <taxon>Spermatophyta</taxon>
        <taxon>Magnoliopsida</taxon>
        <taxon>Liliopsida</taxon>
        <taxon>Poales</taxon>
        <taxon>Poaceae</taxon>
        <taxon>PACMAD clade</taxon>
        <taxon>Panicoideae</taxon>
        <taxon>Andropogonodae</taxon>
        <taxon>Paspaleae</taxon>
        <taxon>Paspalinae</taxon>
        <taxon>Paspalum</taxon>
    </lineage>
</organism>
<dbReference type="Gene3D" id="2.40.330.10">
    <property type="entry name" value="DNA-binding pseudobarrel domain"/>
    <property type="match status" value="3"/>
</dbReference>
<comment type="subcellular location">
    <subcellularLocation>
        <location evidence="1">Nucleus</location>
    </subcellularLocation>
</comment>
<dbReference type="GO" id="GO:0003677">
    <property type="term" value="F:DNA binding"/>
    <property type="evidence" value="ECO:0007669"/>
    <property type="project" value="UniProtKB-KW"/>
</dbReference>
<dbReference type="InterPro" id="IPR015300">
    <property type="entry name" value="DNA-bd_pseudobarrel_sf"/>
</dbReference>
<dbReference type="SUPFAM" id="SSF101936">
    <property type="entry name" value="DNA-binding pseudobarrel domain"/>
    <property type="match status" value="3"/>
</dbReference>
<dbReference type="InterPro" id="IPR039218">
    <property type="entry name" value="REM_fam"/>
</dbReference>
<dbReference type="Proteomes" id="UP001341281">
    <property type="component" value="Chromosome 07"/>
</dbReference>
<dbReference type="Pfam" id="PF02362">
    <property type="entry name" value="B3"/>
    <property type="match status" value="3"/>
</dbReference>
<evidence type="ECO:0000256" key="4">
    <source>
        <dbReference type="ARBA" id="ARBA00023163"/>
    </source>
</evidence>
<evidence type="ECO:0000256" key="2">
    <source>
        <dbReference type="ARBA" id="ARBA00023015"/>
    </source>
</evidence>
<evidence type="ECO:0000259" key="7">
    <source>
        <dbReference type="PROSITE" id="PS50863"/>
    </source>
</evidence>
<dbReference type="InterPro" id="IPR003340">
    <property type="entry name" value="B3_DNA-bd"/>
</dbReference>
<dbReference type="AlphaFoldDB" id="A0AAQ3U427"/>
<evidence type="ECO:0000313" key="9">
    <source>
        <dbReference type="Proteomes" id="UP001341281"/>
    </source>
</evidence>